<keyword evidence="2 6" id="KW-0812">Transmembrane</keyword>
<dbReference type="OrthoDB" id="3358017at2759"/>
<gene>
    <name evidence="8" type="ORF">BK809_0005682</name>
    <name evidence="7" type="ORF">SLS55_003342</name>
</gene>
<keyword evidence="3 6" id="KW-1133">Transmembrane helix</keyword>
<feature type="transmembrane region" description="Helical" evidence="6">
    <location>
        <begin position="78"/>
        <end position="100"/>
    </location>
</feature>
<proteinExistence type="predicted"/>
<reference evidence="8 9" key="1">
    <citation type="submission" date="2017-01" db="EMBL/GenBank/DDBJ databases">
        <title>Draft genome sequence of Diplodia seriata F98.1, a fungal species involved in grapevine trunk diseases.</title>
        <authorList>
            <person name="Robert-Siegwald G."/>
            <person name="Vallet J."/>
            <person name="Abou-Mansour E."/>
            <person name="Xu J."/>
            <person name="Rey P."/>
            <person name="Bertsch C."/>
            <person name="Rego C."/>
            <person name="Larignon P."/>
            <person name="Fontaine F."/>
            <person name="Lebrun M.-H."/>
        </authorList>
    </citation>
    <scope>NUCLEOTIDE SEQUENCE [LARGE SCALE GENOMIC DNA]</scope>
    <source>
        <strain evidence="8 9">F98.1</strain>
    </source>
</reference>
<evidence type="ECO:0000256" key="2">
    <source>
        <dbReference type="ARBA" id="ARBA00022692"/>
    </source>
</evidence>
<evidence type="ECO:0000256" key="1">
    <source>
        <dbReference type="ARBA" id="ARBA00004141"/>
    </source>
</evidence>
<dbReference type="Proteomes" id="UP000190776">
    <property type="component" value="Unassembled WGS sequence"/>
</dbReference>
<dbReference type="PANTHER" id="PTHR31465">
    <property type="entry name" value="PROTEIN RTA1-RELATED"/>
    <property type="match status" value="1"/>
</dbReference>
<keyword evidence="4 6" id="KW-0472">Membrane</keyword>
<dbReference type="EMBL" id="MSZU01000074">
    <property type="protein sequence ID" value="OMP88961.1"/>
    <property type="molecule type" value="Genomic_DNA"/>
</dbReference>
<dbReference type="PANTHER" id="PTHR31465:SF35">
    <property type="entry name" value="RTA1 DOMAIN PROTEIN-RELATED"/>
    <property type="match status" value="1"/>
</dbReference>
<dbReference type="InterPro" id="IPR007568">
    <property type="entry name" value="RTA1"/>
</dbReference>
<evidence type="ECO:0000256" key="5">
    <source>
        <dbReference type="SAM" id="MobiDB-lite"/>
    </source>
</evidence>
<evidence type="ECO:0000256" key="3">
    <source>
        <dbReference type="ARBA" id="ARBA00022989"/>
    </source>
</evidence>
<dbReference type="Pfam" id="PF04479">
    <property type="entry name" value="RTA1"/>
    <property type="match status" value="1"/>
</dbReference>
<feature type="region of interest" description="Disordered" evidence="5">
    <location>
        <begin position="264"/>
        <end position="287"/>
    </location>
</feature>
<name>A0A1S8BN77_9PEZI</name>
<dbReference type="AlphaFoldDB" id="A0A1S8BN77"/>
<evidence type="ECO:0000313" key="7">
    <source>
        <dbReference type="EMBL" id="KAL0261909.1"/>
    </source>
</evidence>
<protein>
    <submittedName>
        <fullName evidence="8">Protein RTM1</fullName>
    </submittedName>
</protein>
<feature type="transmembrane region" description="Helical" evidence="6">
    <location>
        <begin position="45"/>
        <end position="66"/>
    </location>
</feature>
<organism evidence="8 9">
    <name type="scientific">Diplodia seriata</name>
    <dbReference type="NCBI Taxonomy" id="420778"/>
    <lineage>
        <taxon>Eukaryota</taxon>
        <taxon>Fungi</taxon>
        <taxon>Dikarya</taxon>
        <taxon>Ascomycota</taxon>
        <taxon>Pezizomycotina</taxon>
        <taxon>Dothideomycetes</taxon>
        <taxon>Dothideomycetes incertae sedis</taxon>
        <taxon>Botryosphaeriales</taxon>
        <taxon>Botryosphaeriaceae</taxon>
        <taxon>Diplodia</taxon>
    </lineage>
</organism>
<feature type="transmembrane region" description="Helical" evidence="6">
    <location>
        <begin position="237"/>
        <end position="255"/>
    </location>
</feature>
<feature type="transmembrane region" description="Helical" evidence="6">
    <location>
        <begin position="198"/>
        <end position="217"/>
    </location>
</feature>
<dbReference type="STRING" id="420778.A0A1S8BN77"/>
<comment type="subcellular location">
    <subcellularLocation>
        <location evidence="1">Membrane</location>
        <topology evidence="1">Multi-pass membrane protein</topology>
    </subcellularLocation>
</comment>
<accession>A0A1S8BN77</accession>
<sequence>MSAPEVDRFYEHYKPSLAAGVIFAALFGVSTLLHTWQLLRKRTWYFIPFVIGGTFEIVGYVSRVISSTQYPESKNVPYILQALLLLLAPALFSASIYMVLGRIIRLTGGEEYSLVRVSWLTKIFVFGDVSSFIIQGTGGSILAKAETAEKRDRGELFITIGLIVQIVFFGLFILTSIHYNWRLRRAPTEASRTTPVSWQMYLIVLYISNGLIMIRSIFRLAEYLQGEDGELLSTEVYLYVFDAALMFLSMVLFNWKHPSTLIPPKKKDQQDLEASSGSFLMQERERK</sequence>
<dbReference type="GO" id="GO:0016020">
    <property type="term" value="C:membrane"/>
    <property type="evidence" value="ECO:0007669"/>
    <property type="project" value="UniProtKB-SubCell"/>
</dbReference>
<reference evidence="7 10" key="2">
    <citation type="submission" date="2024-02" db="EMBL/GenBank/DDBJ databases">
        <title>De novo assembly and annotation of 12 fungi associated with fruit tree decline syndrome in Ontario, Canada.</title>
        <authorList>
            <person name="Sulman M."/>
            <person name="Ellouze W."/>
            <person name="Ilyukhin E."/>
        </authorList>
    </citation>
    <scope>NUCLEOTIDE SEQUENCE [LARGE SCALE GENOMIC DNA]</scope>
    <source>
        <strain evidence="7 10">FDS-637</strain>
    </source>
</reference>
<evidence type="ECO:0000256" key="6">
    <source>
        <dbReference type="SAM" id="Phobius"/>
    </source>
</evidence>
<keyword evidence="10" id="KW-1185">Reference proteome</keyword>
<evidence type="ECO:0000313" key="8">
    <source>
        <dbReference type="EMBL" id="OMP88961.1"/>
    </source>
</evidence>
<evidence type="ECO:0000313" key="9">
    <source>
        <dbReference type="Proteomes" id="UP000190776"/>
    </source>
</evidence>
<evidence type="ECO:0000313" key="10">
    <source>
        <dbReference type="Proteomes" id="UP001430584"/>
    </source>
</evidence>
<dbReference type="Proteomes" id="UP001430584">
    <property type="component" value="Unassembled WGS sequence"/>
</dbReference>
<evidence type="ECO:0000256" key="4">
    <source>
        <dbReference type="ARBA" id="ARBA00023136"/>
    </source>
</evidence>
<feature type="transmembrane region" description="Helical" evidence="6">
    <location>
        <begin position="112"/>
        <end position="136"/>
    </location>
</feature>
<feature type="transmembrane region" description="Helical" evidence="6">
    <location>
        <begin position="12"/>
        <end position="33"/>
    </location>
</feature>
<dbReference type="EMBL" id="JAJVCZ030000003">
    <property type="protein sequence ID" value="KAL0261909.1"/>
    <property type="molecule type" value="Genomic_DNA"/>
</dbReference>
<comment type="caution">
    <text evidence="8">The sequence shown here is derived from an EMBL/GenBank/DDBJ whole genome shotgun (WGS) entry which is preliminary data.</text>
</comment>
<feature type="transmembrane region" description="Helical" evidence="6">
    <location>
        <begin position="156"/>
        <end position="177"/>
    </location>
</feature>